<keyword evidence="5" id="KW-1185">Reference proteome</keyword>
<dbReference type="PANTHER" id="PTHR31301:SF103">
    <property type="entry name" value="LOB DOMAIN-CONTAINING PROTEIN 5-RELATED"/>
    <property type="match status" value="1"/>
</dbReference>
<feature type="compositionally biased region" description="Basic and acidic residues" evidence="2">
    <location>
        <begin position="177"/>
        <end position="200"/>
    </location>
</feature>
<name>A0A371EFD5_MUCPR</name>
<feature type="non-terminal residue" evidence="4">
    <location>
        <position position="1"/>
    </location>
</feature>
<evidence type="ECO:0000259" key="3">
    <source>
        <dbReference type="PROSITE" id="PS50891"/>
    </source>
</evidence>
<dbReference type="PROSITE" id="PS50891">
    <property type="entry name" value="LOB"/>
    <property type="match status" value="1"/>
</dbReference>
<protein>
    <submittedName>
        <fullName evidence="4">LOB domain-containing protein 28</fullName>
    </submittedName>
</protein>
<dbReference type="EMBL" id="QJKJ01014269">
    <property type="protein sequence ID" value="RDX64674.1"/>
    <property type="molecule type" value="Genomic_DNA"/>
</dbReference>
<feature type="domain" description="LOB" evidence="3">
    <location>
        <begin position="9"/>
        <end position="110"/>
    </location>
</feature>
<dbReference type="InterPro" id="IPR004883">
    <property type="entry name" value="LOB"/>
</dbReference>
<dbReference type="Proteomes" id="UP000257109">
    <property type="component" value="Unassembled WGS sequence"/>
</dbReference>
<comment type="similarity">
    <text evidence="1">Belongs to the LOB domain-containing protein family.</text>
</comment>
<feature type="region of interest" description="Disordered" evidence="2">
    <location>
        <begin position="176"/>
        <end position="200"/>
    </location>
</feature>
<evidence type="ECO:0000313" key="4">
    <source>
        <dbReference type="EMBL" id="RDX64674.1"/>
    </source>
</evidence>
<dbReference type="PANTHER" id="PTHR31301">
    <property type="entry name" value="LOB DOMAIN-CONTAINING PROTEIN 4-RELATED"/>
    <property type="match status" value="1"/>
</dbReference>
<dbReference type="Pfam" id="PF03195">
    <property type="entry name" value="LOB"/>
    <property type="match status" value="1"/>
</dbReference>
<dbReference type="OrthoDB" id="1434700at2759"/>
<comment type="caution">
    <text evidence="4">The sequence shown here is derived from an EMBL/GenBank/DDBJ whole genome shotgun (WGS) entry which is preliminary data.</text>
</comment>
<dbReference type="STRING" id="157652.A0A371EFD5"/>
<evidence type="ECO:0000256" key="2">
    <source>
        <dbReference type="SAM" id="MobiDB-lite"/>
    </source>
</evidence>
<gene>
    <name evidence="4" type="primary">LBD28</name>
    <name evidence="4" type="ORF">CR513_56747</name>
</gene>
<reference evidence="4" key="1">
    <citation type="submission" date="2018-05" db="EMBL/GenBank/DDBJ databases">
        <title>Draft genome of Mucuna pruriens seed.</title>
        <authorList>
            <person name="Nnadi N.E."/>
            <person name="Vos R."/>
            <person name="Hasami M.H."/>
            <person name="Devisetty U.K."/>
            <person name="Aguiy J.C."/>
        </authorList>
    </citation>
    <scope>NUCLEOTIDE SEQUENCE [LARGE SCALE GENOMIC DNA]</scope>
    <source>
        <strain evidence="4">JCA_2017</strain>
    </source>
</reference>
<accession>A0A371EFD5</accession>
<organism evidence="4 5">
    <name type="scientific">Mucuna pruriens</name>
    <name type="common">Velvet bean</name>
    <name type="synonym">Dolichos pruriens</name>
    <dbReference type="NCBI Taxonomy" id="157652"/>
    <lineage>
        <taxon>Eukaryota</taxon>
        <taxon>Viridiplantae</taxon>
        <taxon>Streptophyta</taxon>
        <taxon>Embryophyta</taxon>
        <taxon>Tracheophyta</taxon>
        <taxon>Spermatophyta</taxon>
        <taxon>Magnoliopsida</taxon>
        <taxon>eudicotyledons</taxon>
        <taxon>Gunneridae</taxon>
        <taxon>Pentapetalae</taxon>
        <taxon>rosids</taxon>
        <taxon>fabids</taxon>
        <taxon>Fabales</taxon>
        <taxon>Fabaceae</taxon>
        <taxon>Papilionoideae</taxon>
        <taxon>50 kb inversion clade</taxon>
        <taxon>NPAAA clade</taxon>
        <taxon>indigoferoid/millettioid clade</taxon>
        <taxon>Phaseoleae</taxon>
        <taxon>Mucuna</taxon>
    </lineage>
</organism>
<dbReference type="AlphaFoldDB" id="A0A371EFD5"/>
<evidence type="ECO:0000256" key="1">
    <source>
        <dbReference type="ARBA" id="ARBA00005474"/>
    </source>
</evidence>
<sequence>MNEENIDYHACPLCRHQRRRHDDSCVFGQYFPYNRSIDFERACRLFGLGNLLRLMRFVEPSERQVIANSILREANMWANDPFHGAFGHVFNLISEIQSFERELEIVNKMLAYCQDQARQENQSSQIDIYPLVISSSSNIPQQNTQLGGSGTQIPSLGGADIHVNYFEKGESSTLASKENEIVAKERDSGVDGKEEDITSN</sequence>
<evidence type="ECO:0000313" key="5">
    <source>
        <dbReference type="Proteomes" id="UP000257109"/>
    </source>
</evidence>
<proteinExistence type="inferred from homology"/>